<gene>
    <name evidence="1" type="ORF">FJA49_06130</name>
</gene>
<dbReference type="AlphaFoldDB" id="A0A501QDN7"/>
<dbReference type="RefSeq" id="WP_139999920.1">
    <property type="nucleotide sequence ID" value="NZ_VFJE01000052.1"/>
</dbReference>
<keyword evidence="2" id="KW-1185">Reference proteome</keyword>
<reference evidence="1 2" key="2">
    <citation type="submission" date="2019-06" db="EMBL/GenBank/DDBJ databases">
        <authorList>
            <person name="Seo Y."/>
        </authorList>
    </citation>
    <scope>NUCLEOTIDE SEQUENCE [LARGE SCALE GENOMIC DNA]</scope>
    <source>
        <strain evidence="1 2">MaA-Y11</strain>
    </source>
</reference>
<evidence type="ECO:0000313" key="2">
    <source>
        <dbReference type="Proteomes" id="UP000319175"/>
    </source>
</evidence>
<evidence type="ECO:0000313" key="1">
    <source>
        <dbReference type="EMBL" id="TPD70512.1"/>
    </source>
</evidence>
<dbReference type="EMBL" id="VFJE01000052">
    <property type="protein sequence ID" value="TPD70512.1"/>
    <property type="molecule type" value="Genomic_DNA"/>
</dbReference>
<comment type="caution">
    <text evidence="1">The sequence shown here is derived from an EMBL/GenBank/DDBJ whole genome shotgun (WGS) entry which is preliminary data.</text>
</comment>
<reference evidence="1 2" key="1">
    <citation type="submission" date="2019-06" db="EMBL/GenBank/DDBJ databases">
        <title>Flavobacterium sp. MaA-Y11 from geoumgang.</title>
        <authorList>
            <person name="Jeong S."/>
        </authorList>
    </citation>
    <scope>NUCLEOTIDE SEQUENCE [LARGE SCALE GENOMIC DNA]</scope>
    <source>
        <strain evidence="1 2">MaA-Y11</strain>
    </source>
</reference>
<name>A0A501QDN7_9FLAO</name>
<organism evidence="1 2">
    <name type="scientific">Flavobacterium microcysteis</name>
    <dbReference type="NCBI Taxonomy" id="2596891"/>
    <lineage>
        <taxon>Bacteria</taxon>
        <taxon>Pseudomonadati</taxon>
        <taxon>Bacteroidota</taxon>
        <taxon>Flavobacteriia</taxon>
        <taxon>Flavobacteriales</taxon>
        <taxon>Flavobacteriaceae</taxon>
        <taxon>Flavobacterium</taxon>
    </lineage>
</organism>
<protein>
    <submittedName>
        <fullName evidence="1">Uncharacterized protein</fullName>
    </submittedName>
</protein>
<proteinExistence type="predicted"/>
<accession>A0A501QDN7</accession>
<dbReference type="Proteomes" id="UP000319175">
    <property type="component" value="Unassembled WGS sequence"/>
</dbReference>
<sequence>MEYFYRVDSLAEAKNLKKDMLKIESTLNLRVDDTDEKNICVAINFESNEIKNQFDQKFANVYKIVNGRYIKGDLK</sequence>